<evidence type="ECO:0000256" key="1">
    <source>
        <dbReference type="SAM" id="MobiDB-lite"/>
    </source>
</evidence>
<dbReference type="PANTHER" id="PTHR36746:SF3">
    <property type="entry name" value="DUF4005 DOMAIN-CONTAINING PROTEIN"/>
    <property type="match status" value="1"/>
</dbReference>
<organism evidence="2 3">
    <name type="scientific">Chenopodium quinoa</name>
    <name type="common">Quinoa</name>
    <dbReference type="NCBI Taxonomy" id="63459"/>
    <lineage>
        <taxon>Eukaryota</taxon>
        <taxon>Viridiplantae</taxon>
        <taxon>Streptophyta</taxon>
        <taxon>Embryophyta</taxon>
        <taxon>Tracheophyta</taxon>
        <taxon>Spermatophyta</taxon>
        <taxon>Magnoliopsida</taxon>
        <taxon>eudicotyledons</taxon>
        <taxon>Gunneridae</taxon>
        <taxon>Pentapetalae</taxon>
        <taxon>Caryophyllales</taxon>
        <taxon>Chenopodiaceae</taxon>
        <taxon>Chenopodioideae</taxon>
        <taxon>Atripliceae</taxon>
        <taxon>Chenopodium</taxon>
    </lineage>
</organism>
<evidence type="ECO:0000313" key="2">
    <source>
        <dbReference type="EnsemblPlants" id="AUR62036194-RA:cds"/>
    </source>
</evidence>
<protein>
    <submittedName>
        <fullName evidence="2">Uncharacterized protein</fullName>
    </submittedName>
</protein>
<reference evidence="2" key="2">
    <citation type="submission" date="2021-03" db="UniProtKB">
        <authorList>
            <consortium name="EnsemblPlants"/>
        </authorList>
    </citation>
    <scope>IDENTIFICATION</scope>
</reference>
<evidence type="ECO:0000313" key="3">
    <source>
        <dbReference type="Proteomes" id="UP000596660"/>
    </source>
</evidence>
<keyword evidence="3" id="KW-1185">Reference proteome</keyword>
<dbReference type="Proteomes" id="UP000596660">
    <property type="component" value="Unplaced"/>
</dbReference>
<dbReference type="Gramene" id="AUR62036194-RA">
    <property type="protein sequence ID" value="AUR62036194-RA:cds"/>
    <property type="gene ID" value="AUR62036194"/>
</dbReference>
<proteinExistence type="predicted"/>
<dbReference type="OMA" id="NGMSEEY"/>
<feature type="region of interest" description="Disordered" evidence="1">
    <location>
        <begin position="73"/>
        <end position="120"/>
    </location>
</feature>
<dbReference type="EnsemblPlants" id="AUR62036194-RA">
    <property type="protein sequence ID" value="AUR62036194-RA:cds"/>
    <property type="gene ID" value="AUR62036194"/>
</dbReference>
<dbReference type="PANTHER" id="PTHR36746">
    <property type="entry name" value="BNAC04G51760D PROTEIN"/>
    <property type="match status" value="1"/>
</dbReference>
<dbReference type="AlphaFoldDB" id="A0A803MW29"/>
<sequence>MDKNGFGSEQQQSCCEKLFIAIRKPSPFIRTTRFISPVTLRDRCVRVPRVDNVTTEAPPNVIMTTTNLNDRCPRISKQTVTPPAADSRKQAANKVAVIQDHKGNHSRVSSPTNNLPKPPKTTMLPIHGCEDTIPVIPHANGAKSYIAESINGMSSEYINRVGPKIRSPTNVGARDSFNDRVNDYIIRTKDKFHTSSSFNEGSEGKQKRLK</sequence>
<reference evidence="2" key="1">
    <citation type="journal article" date="2017" name="Nature">
        <title>The genome of Chenopodium quinoa.</title>
        <authorList>
            <person name="Jarvis D.E."/>
            <person name="Ho Y.S."/>
            <person name="Lightfoot D.J."/>
            <person name="Schmoeckel S.M."/>
            <person name="Li B."/>
            <person name="Borm T.J.A."/>
            <person name="Ohyanagi H."/>
            <person name="Mineta K."/>
            <person name="Michell C.T."/>
            <person name="Saber N."/>
            <person name="Kharbatia N.M."/>
            <person name="Rupper R.R."/>
            <person name="Sharp A.R."/>
            <person name="Dally N."/>
            <person name="Boughton B.A."/>
            <person name="Woo Y.H."/>
            <person name="Gao G."/>
            <person name="Schijlen E.G.W.M."/>
            <person name="Guo X."/>
            <person name="Momin A.A."/>
            <person name="Negrao S."/>
            <person name="Al-Babili S."/>
            <person name="Gehring C."/>
            <person name="Roessner U."/>
            <person name="Jung C."/>
            <person name="Murphy K."/>
            <person name="Arold S.T."/>
            <person name="Gojobori T."/>
            <person name="van der Linden C.G."/>
            <person name="van Loo E.N."/>
            <person name="Jellen E.N."/>
            <person name="Maughan P.J."/>
            <person name="Tester M."/>
        </authorList>
    </citation>
    <scope>NUCLEOTIDE SEQUENCE [LARGE SCALE GENOMIC DNA]</scope>
    <source>
        <strain evidence="2">cv. PI 614886</strain>
    </source>
</reference>
<accession>A0A803MW29</accession>
<name>A0A803MW29_CHEQI</name>